<keyword evidence="4" id="KW-1185">Reference proteome</keyword>
<dbReference type="GO" id="GO:0006633">
    <property type="term" value="P:fatty acid biosynthetic process"/>
    <property type="evidence" value="ECO:0007669"/>
    <property type="project" value="TreeGrafter"/>
</dbReference>
<accession>A0A2H3D8U5</accession>
<protein>
    <submittedName>
        <fullName evidence="3">NAD(P)-binding protein</fullName>
    </submittedName>
</protein>
<dbReference type="PANTHER" id="PTHR42760">
    <property type="entry name" value="SHORT-CHAIN DEHYDROGENASES/REDUCTASES FAMILY MEMBER"/>
    <property type="match status" value="1"/>
</dbReference>
<dbReference type="OMA" id="IAPTHGM"/>
<comment type="similarity">
    <text evidence="1 2">Belongs to the short-chain dehydrogenases/reductases (SDR) family.</text>
</comment>
<dbReference type="PRINTS" id="PR00081">
    <property type="entry name" value="GDHRDH"/>
</dbReference>
<dbReference type="AlphaFoldDB" id="A0A2H3D8U5"/>
<reference evidence="4" key="1">
    <citation type="journal article" date="2017" name="Nat. Ecol. Evol.">
        <title>Genome expansion and lineage-specific genetic innovations in the forest pathogenic fungi Armillaria.</title>
        <authorList>
            <person name="Sipos G."/>
            <person name="Prasanna A.N."/>
            <person name="Walter M.C."/>
            <person name="O'Connor E."/>
            <person name="Balint B."/>
            <person name="Krizsan K."/>
            <person name="Kiss B."/>
            <person name="Hess J."/>
            <person name="Varga T."/>
            <person name="Slot J."/>
            <person name="Riley R."/>
            <person name="Boka B."/>
            <person name="Rigling D."/>
            <person name="Barry K."/>
            <person name="Lee J."/>
            <person name="Mihaltcheva S."/>
            <person name="LaButti K."/>
            <person name="Lipzen A."/>
            <person name="Waldron R."/>
            <person name="Moloney N.M."/>
            <person name="Sperisen C."/>
            <person name="Kredics L."/>
            <person name="Vagvoelgyi C."/>
            <person name="Patrignani A."/>
            <person name="Fitzpatrick D."/>
            <person name="Nagy I."/>
            <person name="Doyle S."/>
            <person name="Anderson J.B."/>
            <person name="Grigoriev I.V."/>
            <person name="Gueldener U."/>
            <person name="Muensterkoetter M."/>
            <person name="Nagy L.G."/>
        </authorList>
    </citation>
    <scope>NUCLEOTIDE SEQUENCE [LARGE SCALE GENOMIC DNA]</scope>
    <source>
        <strain evidence="4">Ar21-2</strain>
    </source>
</reference>
<dbReference type="InterPro" id="IPR002347">
    <property type="entry name" value="SDR_fam"/>
</dbReference>
<evidence type="ECO:0000256" key="2">
    <source>
        <dbReference type="RuleBase" id="RU000363"/>
    </source>
</evidence>
<dbReference type="FunCoup" id="A0A2H3D8U5">
    <property type="interactions" value="24"/>
</dbReference>
<dbReference type="STRING" id="47427.A0A2H3D8U5"/>
<name>A0A2H3D8U5_ARMGA</name>
<dbReference type="Gene3D" id="3.40.50.720">
    <property type="entry name" value="NAD(P)-binding Rossmann-like Domain"/>
    <property type="match status" value="1"/>
</dbReference>
<dbReference type="PANTHER" id="PTHR42760:SF121">
    <property type="entry name" value="3-OXOACYL-(ACYL-CARRIER-PROTEIN) REDUCTASE"/>
    <property type="match status" value="1"/>
</dbReference>
<evidence type="ECO:0000313" key="3">
    <source>
        <dbReference type="EMBL" id="PBK87852.1"/>
    </source>
</evidence>
<dbReference type="Pfam" id="PF00106">
    <property type="entry name" value="adh_short"/>
    <property type="match status" value="1"/>
</dbReference>
<proteinExistence type="inferred from homology"/>
<dbReference type="OrthoDB" id="47007at2759"/>
<dbReference type="InterPro" id="IPR036291">
    <property type="entry name" value="NAD(P)-bd_dom_sf"/>
</dbReference>
<evidence type="ECO:0000313" key="4">
    <source>
        <dbReference type="Proteomes" id="UP000217790"/>
    </source>
</evidence>
<dbReference type="InParanoid" id="A0A2H3D8U5"/>
<evidence type="ECO:0000256" key="1">
    <source>
        <dbReference type="ARBA" id="ARBA00006484"/>
    </source>
</evidence>
<gene>
    <name evidence="3" type="ORF">ARMGADRAFT_1085175</name>
</gene>
<organism evidence="3 4">
    <name type="scientific">Armillaria gallica</name>
    <name type="common">Bulbous honey fungus</name>
    <name type="synonym">Armillaria bulbosa</name>
    <dbReference type="NCBI Taxonomy" id="47427"/>
    <lineage>
        <taxon>Eukaryota</taxon>
        <taxon>Fungi</taxon>
        <taxon>Dikarya</taxon>
        <taxon>Basidiomycota</taxon>
        <taxon>Agaricomycotina</taxon>
        <taxon>Agaricomycetes</taxon>
        <taxon>Agaricomycetidae</taxon>
        <taxon>Agaricales</taxon>
        <taxon>Marasmiineae</taxon>
        <taxon>Physalacriaceae</taxon>
        <taxon>Armillaria</taxon>
    </lineage>
</organism>
<dbReference type="EMBL" id="KZ293676">
    <property type="protein sequence ID" value="PBK87852.1"/>
    <property type="molecule type" value="Genomic_DNA"/>
</dbReference>
<dbReference type="Proteomes" id="UP000217790">
    <property type="component" value="Unassembled WGS sequence"/>
</dbReference>
<dbReference type="FunFam" id="3.40.50.720:FF:000084">
    <property type="entry name" value="Short-chain dehydrogenase reductase"/>
    <property type="match status" value="1"/>
</dbReference>
<dbReference type="GO" id="GO:0048038">
    <property type="term" value="F:quinone binding"/>
    <property type="evidence" value="ECO:0007669"/>
    <property type="project" value="TreeGrafter"/>
</dbReference>
<dbReference type="GO" id="GO:0016616">
    <property type="term" value="F:oxidoreductase activity, acting on the CH-OH group of donors, NAD or NADP as acceptor"/>
    <property type="evidence" value="ECO:0007669"/>
    <property type="project" value="TreeGrafter"/>
</dbReference>
<dbReference type="SUPFAM" id="SSF51735">
    <property type="entry name" value="NAD(P)-binding Rossmann-fold domains"/>
    <property type="match status" value="1"/>
</dbReference>
<dbReference type="PRINTS" id="PR00080">
    <property type="entry name" value="SDRFAMILY"/>
</dbReference>
<sequence length="289" mass="30695">MSQGTAIVTGSAQGIGKAIALNLSRNGFNVALNDLPSEKAKLDMVLNEVVLTGVQCRTYMADVSNEQEVKAMILAVVSDFGGIDVMVANAGVPYAQKFVDTPAESWDHTFAVNTRGVFLCYKHAAIQMIAQGRGGRIIGASAIQGVQAVWPSATAYGASAAATRGLTQSAALELGAHNITVNAYAPTFVDAALGHQIVKDIDISIGILPEQSKTNEIVNIYLFFSWLLLSFREIARCPLPQGIGQRNDVASVVAYLASKEARFITGQCVSINGGLVMTQFDEMIVLVQV</sequence>